<evidence type="ECO:0000313" key="1">
    <source>
        <dbReference type="EMBL" id="KAF2024732.1"/>
    </source>
</evidence>
<evidence type="ECO:0000313" key="2">
    <source>
        <dbReference type="Proteomes" id="UP000799777"/>
    </source>
</evidence>
<gene>
    <name evidence="1" type="ORF">EK21DRAFT_117501</name>
</gene>
<reference evidence="1" key="1">
    <citation type="journal article" date="2020" name="Stud. Mycol.">
        <title>101 Dothideomycetes genomes: a test case for predicting lifestyles and emergence of pathogens.</title>
        <authorList>
            <person name="Haridas S."/>
            <person name="Albert R."/>
            <person name="Binder M."/>
            <person name="Bloem J."/>
            <person name="Labutti K."/>
            <person name="Salamov A."/>
            <person name="Andreopoulos B."/>
            <person name="Baker S."/>
            <person name="Barry K."/>
            <person name="Bills G."/>
            <person name="Bluhm B."/>
            <person name="Cannon C."/>
            <person name="Castanera R."/>
            <person name="Culley D."/>
            <person name="Daum C."/>
            <person name="Ezra D."/>
            <person name="Gonzalez J."/>
            <person name="Henrissat B."/>
            <person name="Kuo A."/>
            <person name="Liang C."/>
            <person name="Lipzen A."/>
            <person name="Lutzoni F."/>
            <person name="Magnuson J."/>
            <person name="Mondo S."/>
            <person name="Nolan M."/>
            <person name="Ohm R."/>
            <person name="Pangilinan J."/>
            <person name="Park H.-J."/>
            <person name="Ramirez L."/>
            <person name="Alfaro M."/>
            <person name="Sun H."/>
            <person name="Tritt A."/>
            <person name="Yoshinaga Y."/>
            <person name="Zwiers L.-H."/>
            <person name="Turgeon B."/>
            <person name="Goodwin S."/>
            <person name="Spatafora J."/>
            <person name="Crous P."/>
            <person name="Grigoriev I."/>
        </authorList>
    </citation>
    <scope>NUCLEOTIDE SEQUENCE</scope>
    <source>
        <strain evidence="1">CBS 110217</strain>
    </source>
</reference>
<comment type="caution">
    <text evidence="1">The sequence shown here is derived from an EMBL/GenBank/DDBJ whole genome shotgun (WGS) entry which is preliminary data.</text>
</comment>
<name>A0A9P4GZC8_9PLEO</name>
<organism evidence="1 2">
    <name type="scientific">Setomelanomma holmii</name>
    <dbReference type="NCBI Taxonomy" id="210430"/>
    <lineage>
        <taxon>Eukaryota</taxon>
        <taxon>Fungi</taxon>
        <taxon>Dikarya</taxon>
        <taxon>Ascomycota</taxon>
        <taxon>Pezizomycotina</taxon>
        <taxon>Dothideomycetes</taxon>
        <taxon>Pleosporomycetidae</taxon>
        <taxon>Pleosporales</taxon>
        <taxon>Pleosporineae</taxon>
        <taxon>Phaeosphaeriaceae</taxon>
        <taxon>Setomelanomma</taxon>
    </lineage>
</organism>
<dbReference type="EMBL" id="ML978286">
    <property type="protein sequence ID" value="KAF2024732.1"/>
    <property type="molecule type" value="Genomic_DNA"/>
</dbReference>
<dbReference type="AlphaFoldDB" id="A0A9P4GZC8"/>
<proteinExistence type="predicted"/>
<keyword evidence="2" id="KW-1185">Reference proteome</keyword>
<dbReference type="Proteomes" id="UP000799777">
    <property type="component" value="Unassembled WGS sequence"/>
</dbReference>
<accession>A0A9P4GZC8</accession>
<sequence length="180" mass="20370">MDAETAKDKGSAFFKQSQKDNGCLVWRDLAVDIDKAFESSSWPRPVERGGKRFVSQLAELYFLVRLNIAQVQLSNMQTSDATFMFAMMAEDSLDMAARALKRDHWILGFEVPPSIQHLAKLRYRLALLVRLQHESGTSDRALRHIDGALSLQPGDAGITVRNKQVNPFTFRDPLTYLGRN</sequence>
<dbReference type="OrthoDB" id="5229512at2759"/>
<protein>
    <submittedName>
        <fullName evidence="1">Uncharacterized protein</fullName>
    </submittedName>
</protein>